<sequence>MAFPFDSAVILFPEAESLQCRFEELREKMAAEAKCVPEDHANLAVEKEECPKSDIRHVIASGREKGVVLALTSKEVSKGKEMAGVHEGYVEQLRALKSEAVRQAEIKSQQIVPANVSMEEEDDDEDGEDEVSVKCPLCACKSKAPALTDLDGDGIVIHETPCLRCVKKNLECAGPEGQGCTECRSSKQRCMYSHQSLSRTKLSAPLAASVRRSTAGPKASSCGSEGAFVISDDEDAPSMSRAPKMQGKGCKRKLAEVEEDDFALADSGLHGDDLVMAGKLRGIYAKFRTIQGLMSEVANELDMMCAHVTKKVRA</sequence>
<keyword evidence="2" id="KW-1185">Reference proteome</keyword>
<name>A0A9P7A2S0_9AGAM</name>
<evidence type="ECO:0008006" key="3">
    <source>
        <dbReference type="Google" id="ProtNLM"/>
    </source>
</evidence>
<dbReference type="Proteomes" id="UP000714275">
    <property type="component" value="Unassembled WGS sequence"/>
</dbReference>
<organism evidence="1 2">
    <name type="scientific">Suillus placidus</name>
    <dbReference type="NCBI Taxonomy" id="48579"/>
    <lineage>
        <taxon>Eukaryota</taxon>
        <taxon>Fungi</taxon>
        <taxon>Dikarya</taxon>
        <taxon>Basidiomycota</taxon>
        <taxon>Agaricomycotina</taxon>
        <taxon>Agaricomycetes</taxon>
        <taxon>Agaricomycetidae</taxon>
        <taxon>Boletales</taxon>
        <taxon>Suillineae</taxon>
        <taxon>Suillaceae</taxon>
        <taxon>Suillus</taxon>
    </lineage>
</organism>
<evidence type="ECO:0000313" key="2">
    <source>
        <dbReference type="Proteomes" id="UP000714275"/>
    </source>
</evidence>
<gene>
    <name evidence="1" type="ORF">EV702DRAFT_1193359</name>
</gene>
<evidence type="ECO:0000313" key="1">
    <source>
        <dbReference type="EMBL" id="KAG1781176.1"/>
    </source>
</evidence>
<proteinExistence type="predicted"/>
<dbReference type="OrthoDB" id="2680592at2759"/>
<dbReference type="AlphaFoldDB" id="A0A9P7A2S0"/>
<protein>
    <recommendedName>
        <fullName evidence="3">Zn(2)-C6 fungal-type domain-containing protein</fullName>
    </recommendedName>
</protein>
<comment type="caution">
    <text evidence="1">The sequence shown here is derived from an EMBL/GenBank/DDBJ whole genome shotgun (WGS) entry which is preliminary data.</text>
</comment>
<dbReference type="EMBL" id="JABBWD010000006">
    <property type="protein sequence ID" value="KAG1781176.1"/>
    <property type="molecule type" value="Genomic_DNA"/>
</dbReference>
<reference evidence="1" key="1">
    <citation type="journal article" date="2020" name="New Phytol.">
        <title>Comparative genomics reveals dynamic genome evolution in host specialist ectomycorrhizal fungi.</title>
        <authorList>
            <person name="Lofgren L.A."/>
            <person name="Nguyen N.H."/>
            <person name="Vilgalys R."/>
            <person name="Ruytinx J."/>
            <person name="Liao H.L."/>
            <person name="Branco S."/>
            <person name="Kuo A."/>
            <person name="LaButti K."/>
            <person name="Lipzen A."/>
            <person name="Andreopoulos W."/>
            <person name="Pangilinan J."/>
            <person name="Riley R."/>
            <person name="Hundley H."/>
            <person name="Na H."/>
            <person name="Barry K."/>
            <person name="Grigoriev I.V."/>
            <person name="Stajich J.E."/>
            <person name="Kennedy P.G."/>
        </authorList>
    </citation>
    <scope>NUCLEOTIDE SEQUENCE</scope>
    <source>
        <strain evidence="1">DOB743</strain>
    </source>
</reference>
<accession>A0A9P7A2S0</accession>